<sequence length="236" mass="26295">MKQRYPETRNPKTLIAEMKIHNPTTNTSRKIEHVRKIGQVKVAVVLGGLFLEFRSTCEIVNHRRKPTWRDLKGYRQILPVDLVDVEVGKEYELVITTYAGLYRYRVGDILRVTGFHNSAPQFHFVRRKNVLLSIDADKTDEAELQNAIDNASRLLREFNTSVGEYTSYANTKTIPVGGSGSGSGSGAGDGSRRCLPSWMAAVNVNKSDGEGLDLNSNSNSKEPADILECFGLVKHV</sequence>
<name>A0ACB8L5E1_CITSI</name>
<organism evidence="1 2">
    <name type="scientific">Citrus sinensis</name>
    <name type="common">Sweet orange</name>
    <name type="synonym">Citrus aurantium var. sinensis</name>
    <dbReference type="NCBI Taxonomy" id="2711"/>
    <lineage>
        <taxon>Eukaryota</taxon>
        <taxon>Viridiplantae</taxon>
        <taxon>Streptophyta</taxon>
        <taxon>Embryophyta</taxon>
        <taxon>Tracheophyta</taxon>
        <taxon>Spermatophyta</taxon>
        <taxon>Magnoliopsida</taxon>
        <taxon>eudicotyledons</taxon>
        <taxon>Gunneridae</taxon>
        <taxon>Pentapetalae</taxon>
        <taxon>rosids</taxon>
        <taxon>malvids</taxon>
        <taxon>Sapindales</taxon>
        <taxon>Rutaceae</taxon>
        <taxon>Aurantioideae</taxon>
        <taxon>Citrus</taxon>
    </lineage>
</organism>
<keyword evidence="2" id="KW-1185">Reference proteome</keyword>
<evidence type="ECO:0000313" key="2">
    <source>
        <dbReference type="Proteomes" id="UP000829398"/>
    </source>
</evidence>
<dbReference type="Proteomes" id="UP000829398">
    <property type="component" value="Chromosome 4"/>
</dbReference>
<reference evidence="2" key="1">
    <citation type="journal article" date="2023" name="Hortic. Res.">
        <title>A chromosome-level phased genome enabling allele-level studies in sweet orange: a case study on citrus Huanglongbing tolerance.</title>
        <authorList>
            <person name="Wu B."/>
            <person name="Yu Q."/>
            <person name="Deng Z."/>
            <person name="Duan Y."/>
            <person name="Luo F."/>
            <person name="Gmitter F. Jr."/>
        </authorList>
    </citation>
    <scope>NUCLEOTIDE SEQUENCE [LARGE SCALE GENOMIC DNA]</scope>
    <source>
        <strain evidence="2">cv. Valencia</strain>
    </source>
</reference>
<gene>
    <name evidence="1" type="ORF">KPL71_011600</name>
</gene>
<proteinExistence type="predicted"/>
<dbReference type="EMBL" id="CM039173">
    <property type="protein sequence ID" value="KAH9768425.1"/>
    <property type="molecule type" value="Genomic_DNA"/>
</dbReference>
<protein>
    <submittedName>
        <fullName evidence="1">Uncharacterized protein</fullName>
    </submittedName>
</protein>
<evidence type="ECO:0000313" key="1">
    <source>
        <dbReference type="EMBL" id="KAH9768425.1"/>
    </source>
</evidence>
<comment type="caution">
    <text evidence="1">The sequence shown here is derived from an EMBL/GenBank/DDBJ whole genome shotgun (WGS) entry which is preliminary data.</text>
</comment>
<accession>A0ACB8L5E1</accession>